<protein>
    <recommendedName>
        <fullName evidence="4">Tyr recombinase domain-containing protein</fullName>
    </recommendedName>
</protein>
<name>A0A101CI71_9FLAO</name>
<dbReference type="InterPro" id="IPR013762">
    <property type="entry name" value="Integrase-like_cat_sf"/>
</dbReference>
<dbReference type="Proteomes" id="UP000054388">
    <property type="component" value="Unassembled WGS sequence"/>
</dbReference>
<comment type="caution">
    <text evidence="5">The sequence shown here is derived from an EMBL/GenBank/DDBJ whole genome shotgun (WGS) entry which is preliminary data.</text>
</comment>
<keyword evidence="3" id="KW-0233">DNA recombination</keyword>
<evidence type="ECO:0000256" key="1">
    <source>
        <dbReference type="ARBA" id="ARBA00008857"/>
    </source>
</evidence>
<dbReference type="InterPro" id="IPR010998">
    <property type="entry name" value="Integrase_recombinase_N"/>
</dbReference>
<sequence length="382" mass="45309">MKTHSEIKVTPRTWEKSIKANFEKTWEIYYTFYDRQHPDGVKIRFKGMNRAASLQEKQSITRDLIENELKNLQRGYNPILNEYVLEDENLISDFTPFVKSCEIALNSFQGVESTLTDLDNSLKHIRKYAGILKIENKDIKSVTKGDIKQLLMRMSKDKHSNYRVNKTRAHLSKFFAHFTELEIFQVNFIEGISKLEHTSKKKNIIRTEEDWKKFHKIKDLNYSVYIFLNIFLYSGCRFEEMTQVRKEDVNIEKSFFWINLKKGGKHTRAMRPINMHVWKYWKRIYDIAQPLQYMFSFEQMPNDKPIKAHSLYDISGKYLRRVGLDMTGYGLKHTFLNLVSKDFGLSKAAEIAGHTSTKTTEKYAIDWQEHQVERNKKIDIII</sequence>
<dbReference type="Gene3D" id="1.10.443.10">
    <property type="entry name" value="Intergrase catalytic core"/>
    <property type="match status" value="1"/>
</dbReference>
<evidence type="ECO:0000313" key="6">
    <source>
        <dbReference type="Proteomes" id="UP000054388"/>
    </source>
</evidence>
<proteinExistence type="inferred from homology"/>
<gene>
    <name evidence="5" type="ORF">AR686_07865</name>
</gene>
<dbReference type="InterPro" id="IPR002104">
    <property type="entry name" value="Integrase_catalytic"/>
</dbReference>
<dbReference type="PROSITE" id="PS51898">
    <property type="entry name" value="TYR_RECOMBINASE"/>
    <property type="match status" value="1"/>
</dbReference>
<dbReference type="SUPFAM" id="SSF56349">
    <property type="entry name" value="DNA breaking-rejoining enzymes"/>
    <property type="match status" value="1"/>
</dbReference>
<dbReference type="RefSeq" id="WP_059136434.1">
    <property type="nucleotide sequence ID" value="NZ_LMAI01000004.1"/>
</dbReference>
<accession>A0A101CI71</accession>
<feature type="domain" description="Tyr recombinase" evidence="4">
    <location>
        <begin position="201"/>
        <end position="380"/>
    </location>
</feature>
<dbReference type="PANTHER" id="PTHR30349">
    <property type="entry name" value="PHAGE INTEGRASE-RELATED"/>
    <property type="match status" value="1"/>
</dbReference>
<dbReference type="EMBL" id="LMAI01000004">
    <property type="protein sequence ID" value="KUJ56470.1"/>
    <property type="molecule type" value="Genomic_DNA"/>
</dbReference>
<dbReference type="InterPro" id="IPR011010">
    <property type="entry name" value="DNA_brk_join_enz"/>
</dbReference>
<evidence type="ECO:0000259" key="4">
    <source>
        <dbReference type="PROSITE" id="PS51898"/>
    </source>
</evidence>
<dbReference type="PANTHER" id="PTHR30349:SF41">
    <property type="entry name" value="INTEGRASE_RECOMBINASE PROTEIN MJ0367-RELATED"/>
    <property type="match status" value="1"/>
</dbReference>
<dbReference type="GO" id="GO:0015074">
    <property type="term" value="P:DNA integration"/>
    <property type="evidence" value="ECO:0007669"/>
    <property type="project" value="InterPro"/>
</dbReference>
<evidence type="ECO:0000256" key="2">
    <source>
        <dbReference type="ARBA" id="ARBA00023125"/>
    </source>
</evidence>
<comment type="similarity">
    <text evidence="1">Belongs to the 'phage' integrase family.</text>
</comment>
<dbReference type="GO" id="GO:0006310">
    <property type="term" value="P:DNA recombination"/>
    <property type="evidence" value="ECO:0007669"/>
    <property type="project" value="UniProtKB-KW"/>
</dbReference>
<evidence type="ECO:0000313" key="5">
    <source>
        <dbReference type="EMBL" id="KUJ56470.1"/>
    </source>
</evidence>
<dbReference type="Gene3D" id="1.10.150.130">
    <property type="match status" value="1"/>
</dbReference>
<reference evidence="5 6" key="1">
    <citation type="submission" date="2015-10" db="EMBL/GenBank/DDBJ databases">
        <title>Genome sequence of Chryseobacterium greenlandense.</title>
        <authorList>
            <person name="Newman J."/>
            <person name="Fischer K."/>
            <person name="Miller J."/>
        </authorList>
    </citation>
    <scope>NUCLEOTIDE SEQUENCE [LARGE SCALE GENOMIC DNA]</scope>
    <source>
        <strain evidence="5 6">UMB34</strain>
    </source>
</reference>
<organism evidence="5 6">
    <name type="scientific">Chryseobacterium aquaticum subsp. greenlandense</name>
    <dbReference type="NCBI Taxonomy" id="345663"/>
    <lineage>
        <taxon>Bacteria</taxon>
        <taxon>Pseudomonadati</taxon>
        <taxon>Bacteroidota</taxon>
        <taxon>Flavobacteriia</taxon>
        <taxon>Flavobacteriales</taxon>
        <taxon>Weeksellaceae</taxon>
        <taxon>Chryseobacterium group</taxon>
        <taxon>Chryseobacterium</taxon>
    </lineage>
</organism>
<dbReference type="AlphaFoldDB" id="A0A101CI71"/>
<dbReference type="InterPro" id="IPR050090">
    <property type="entry name" value="Tyrosine_recombinase_XerCD"/>
</dbReference>
<keyword evidence="2" id="KW-0238">DNA-binding</keyword>
<dbReference type="GO" id="GO:0003677">
    <property type="term" value="F:DNA binding"/>
    <property type="evidence" value="ECO:0007669"/>
    <property type="project" value="UniProtKB-KW"/>
</dbReference>
<dbReference type="Pfam" id="PF00589">
    <property type="entry name" value="Phage_integrase"/>
    <property type="match status" value="1"/>
</dbReference>
<dbReference type="CDD" id="cd00397">
    <property type="entry name" value="DNA_BRE_C"/>
    <property type="match status" value="1"/>
</dbReference>
<evidence type="ECO:0000256" key="3">
    <source>
        <dbReference type="ARBA" id="ARBA00023172"/>
    </source>
</evidence>